<dbReference type="PROSITE" id="PS51898">
    <property type="entry name" value="TYR_RECOMBINASE"/>
    <property type="match status" value="1"/>
</dbReference>
<feature type="domain" description="Tyr recombinase" evidence="5">
    <location>
        <begin position="208"/>
        <end position="414"/>
    </location>
</feature>
<evidence type="ECO:0000313" key="8">
    <source>
        <dbReference type="Proteomes" id="UP000294513"/>
    </source>
</evidence>
<reference evidence="7 8" key="1">
    <citation type="submission" date="2019-03" db="EMBL/GenBank/DDBJ databases">
        <title>Draft genome sequences of novel Actinobacteria.</title>
        <authorList>
            <person name="Sahin N."/>
            <person name="Ay H."/>
            <person name="Saygin H."/>
        </authorList>
    </citation>
    <scope>NUCLEOTIDE SEQUENCE [LARGE SCALE GENOMIC DNA]</scope>
    <source>
        <strain evidence="7 8">H3C3</strain>
    </source>
</reference>
<organism evidence="7 8">
    <name type="scientific">Actinomadura rubrisoli</name>
    <dbReference type="NCBI Taxonomy" id="2530368"/>
    <lineage>
        <taxon>Bacteria</taxon>
        <taxon>Bacillati</taxon>
        <taxon>Actinomycetota</taxon>
        <taxon>Actinomycetes</taxon>
        <taxon>Streptosporangiales</taxon>
        <taxon>Thermomonosporaceae</taxon>
        <taxon>Actinomadura</taxon>
    </lineage>
</organism>
<comment type="caution">
    <text evidence="7">The sequence shown here is derived from an EMBL/GenBank/DDBJ whole genome shotgun (WGS) entry which is preliminary data.</text>
</comment>
<sequence length="424" mass="48373">MPMVGTISSYETNDGPRWRFRGPMREDPITGRKGRHTVNGLLSYEEAYQAEIQYNAKIGLLTVDTAATLEEVIQLRMAETSIAHNTVASYMAKIRRLPEWLMKKPLAEIDKGHIETMLKDIMERRIKHGAEPYKLSYMNNLLSLVSGTFEYAMQKRVPVGNPCTQVSPKKVLAQYFKTEGEDWKSQRRERGPASANSWEQRSIDKAVGQGPVMSKDNLLRVQEDFSYPYQGYLLTTFLQATRRGESLGLTWDRTDLEDGYDVALIQDTITVSSGKIHITPVPKNGQARETLLDPLTVEVLEIQRDLQNKIKEEYPNWKDGWVFTALYHPNAKGWYPGKYIRPDSLLSTFQEWARRRRVANDGIRVLRRTWANIAANVLGIPPYVIMRVLGHTGETVTTEHYTTATDEQVRDAIAAVRDHVFGPL</sequence>
<dbReference type="Proteomes" id="UP000294513">
    <property type="component" value="Unassembled WGS sequence"/>
</dbReference>
<dbReference type="InterPro" id="IPR011010">
    <property type="entry name" value="DNA_brk_join_enz"/>
</dbReference>
<feature type="domain" description="Core-binding (CB)" evidence="6">
    <location>
        <begin position="67"/>
        <end position="153"/>
    </location>
</feature>
<name>A0A4R5CIJ3_9ACTN</name>
<dbReference type="InterPro" id="IPR050090">
    <property type="entry name" value="Tyrosine_recombinase_XerCD"/>
</dbReference>
<protein>
    <recommendedName>
        <fullName evidence="9">Tyrosine-type recombinase/integrase</fullName>
    </recommendedName>
</protein>
<dbReference type="PANTHER" id="PTHR30349:SF64">
    <property type="entry name" value="PROPHAGE INTEGRASE INTD-RELATED"/>
    <property type="match status" value="1"/>
</dbReference>
<proteinExistence type="inferred from homology"/>
<evidence type="ECO:0000259" key="5">
    <source>
        <dbReference type="PROSITE" id="PS51898"/>
    </source>
</evidence>
<dbReference type="PANTHER" id="PTHR30349">
    <property type="entry name" value="PHAGE INTEGRASE-RELATED"/>
    <property type="match status" value="1"/>
</dbReference>
<comment type="similarity">
    <text evidence="1">Belongs to the 'phage' integrase family.</text>
</comment>
<dbReference type="InterPro" id="IPR044068">
    <property type="entry name" value="CB"/>
</dbReference>
<keyword evidence="2 4" id="KW-0238">DNA-binding</keyword>
<dbReference type="SUPFAM" id="SSF56349">
    <property type="entry name" value="DNA breaking-rejoining enzymes"/>
    <property type="match status" value="1"/>
</dbReference>
<dbReference type="OrthoDB" id="4326943at2"/>
<evidence type="ECO:0000256" key="1">
    <source>
        <dbReference type="ARBA" id="ARBA00008857"/>
    </source>
</evidence>
<dbReference type="GO" id="GO:0006310">
    <property type="term" value="P:DNA recombination"/>
    <property type="evidence" value="ECO:0007669"/>
    <property type="project" value="UniProtKB-KW"/>
</dbReference>
<dbReference type="EMBL" id="SMKU01000003">
    <property type="protein sequence ID" value="TDD97154.1"/>
    <property type="molecule type" value="Genomic_DNA"/>
</dbReference>
<evidence type="ECO:0000256" key="3">
    <source>
        <dbReference type="ARBA" id="ARBA00023172"/>
    </source>
</evidence>
<evidence type="ECO:0000313" key="7">
    <source>
        <dbReference type="EMBL" id="TDD97154.1"/>
    </source>
</evidence>
<dbReference type="RefSeq" id="WP_131888914.1">
    <property type="nucleotide sequence ID" value="NZ_SMKU01000003.1"/>
</dbReference>
<evidence type="ECO:0000256" key="4">
    <source>
        <dbReference type="PROSITE-ProRule" id="PRU01248"/>
    </source>
</evidence>
<dbReference type="PROSITE" id="PS51900">
    <property type="entry name" value="CB"/>
    <property type="match status" value="1"/>
</dbReference>
<dbReference type="AlphaFoldDB" id="A0A4R5CIJ3"/>
<evidence type="ECO:0008006" key="9">
    <source>
        <dbReference type="Google" id="ProtNLM"/>
    </source>
</evidence>
<dbReference type="InterPro" id="IPR010998">
    <property type="entry name" value="Integrase_recombinase_N"/>
</dbReference>
<dbReference type="InterPro" id="IPR013762">
    <property type="entry name" value="Integrase-like_cat_sf"/>
</dbReference>
<dbReference type="Gene3D" id="1.10.443.10">
    <property type="entry name" value="Intergrase catalytic core"/>
    <property type="match status" value="1"/>
</dbReference>
<dbReference type="Gene3D" id="1.10.150.130">
    <property type="match status" value="1"/>
</dbReference>
<dbReference type="GO" id="GO:0015074">
    <property type="term" value="P:DNA integration"/>
    <property type="evidence" value="ECO:0007669"/>
    <property type="project" value="InterPro"/>
</dbReference>
<evidence type="ECO:0000256" key="2">
    <source>
        <dbReference type="ARBA" id="ARBA00023125"/>
    </source>
</evidence>
<keyword evidence="8" id="KW-1185">Reference proteome</keyword>
<keyword evidence="3" id="KW-0233">DNA recombination</keyword>
<dbReference type="GO" id="GO:0003677">
    <property type="term" value="F:DNA binding"/>
    <property type="evidence" value="ECO:0007669"/>
    <property type="project" value="UniProtKB-UniRule"/>
</dbReference>
<evidence type="ECO:0000259" key="6">
    <source>
        <dbReference type="PROSITE" id="PS51900"/>
    </source>
</evidence>
<accession>A0A4R5CIJ3</accession>
<dbReference type="InterPro" id="IPR002104">
    <property type="entry name" value="Integrase_catalytic"/>
</dbReference>
<gene>
    <name evidence="7" type="ORF">E1298_01585</name>
</gene>